<dbReference type="PANTHER" id="PTHR30429">
    <property type="entry name" value="D-METHIONINE-BINDING LIPOPROTEIN METQ"/>
    <property type="match status" value="1"/>
</dbReference>
<evidence type="ECO:0000256" key="6">
    <source>
        <dbReference type="PIRNR" id="PIRNR002854"/>
    </source>
</evidence>
<gene>
    <name evidence="7" type="ORF">FSBG_01409</name>
</gene>
<accession>E5BHD9</accession>
<dbReference type="EMBL" id="GG657973">
    <property type="protein sequence ID" value="EFS21912.1"/>
    <property type="molecule type" value="Genomic_DNA"/>
</dbReference>
<evidence type="ECO:0000256" key="4">
    <source>
        <dbReference type="ARBA" id="ARBA00023139"/>
    </source>
</evidence>
<dbReference type="Gene3D" id="3.40.190.10">
    <property type="entry name" value="Periplasmic binding protein-like II"/>
    <property type="match status" value="2"/>
</dbReference>
<evidence type="ECO:0000256" key="1">
    <source>
        <dbReference type="ARBA" id="ARBA00004635"/>
    </source>
</evidence>
<reference evidence="7 8" key="1">
    <citation type="submission" date="2009-02" db="EMBL/GenBank/DDBJ databases">
        <title>The Genome Sequence of Fusobacterium sp. 3_1_5R.</title>
        <authorList>
            <consortium name="The Broad Institute Genome Sequencing Platform"/>
            <person name="Ward D."/>
            <person name="Young S.K."/>
            <person name="Kodira C.D."/>
            <person name="Zeng Q."/>
            <person name="Koehrsen M."/>
            <person name="Alvarado L."/>
            <person name="Berlin A."/>
            <person name="Borenstein D."/>
            <person name="Chen Z."/>
            <person name="Engels R."/>
            <person name="Freedman E."/>
            <person name="Gellesch M."/>
            <person name="Goldberg J."/>
            <person name="Griggs A."/>
            <person name="Gujja S."/>
            <person name="Heiman D."/>
            <person name="Hepburn T."/>
            <person name="Howarth C."/>
            <person name="Jen D."/>
            <person name="Larson L."/>
            <person name="Lewis B."/>
            <person name="Mehta T."/>
            <person name="Park D."/>
            <person name="Pearson M."/>
            <person name="Roberts A."/>
            <person name="Saif S."/>
            <person name="Shea T."/>
            <person name="Shenoy N."/>
            <person name="Sisk P."/>
            <person name="Stolte C."/>
            <person name="Sykes S."/>
            <person name="Walk T."/>
            <person name="White J."/>
            <person name="Yandava C."/>
            <person name="Allen-Vercoe E."/>
            <person name="Strauss J."/>
            <person name="Ambrose C."/>
            <person name="Lander E."/>
            <person name="Nusbaum C."/>
            <person name="Galagan J."/>
            <person name="Birren B."/>
        </authorList>
    </citation>
    <scope>NUCLEOTIDE SEQUENCE [LARGE SCALE GENOMIC DNA]</scope>
    <source>
        <strain evidence="7 8">3_1_5R</strain>
    </source>
</reference>
<keyword evidence="3" id="KW-0472">Membrane</keyword>
<evidence type="ECO:0000256" key="2">
    <source>
        <dbReference type="ARBA" id="ARBA00022729"/>
    </source>
</evidence>
<dbReference type="GO" id="GO:0016020">
    <property type="term" value="C:membrane"/>
    <property type="evidence" value="ECO:0007669"/>
    <property type="project" value="UniProtKB-SubCell"/>
</dbReference>
<evidence type="ECO:0000256" key="5">
    <source>
        <dbReference type="ARBA" id="ARBA00023288"/>
    </source>
</evidence>
<organism evidence="7 8">
    <name type="scientific">Fusobacterium gonidiaformans 3-1-5R</name>
    <dbReference type="NCBI Taxonomy" id="469605"/>
    <lineage>
        <taxon>Bacteria</taxon>
        <taxon>Fusobacteriati</taxon>
        <taxon>Fusobacteriota</taxon>
        <taxon>Fusobacteriia</taxon>
        <taxon>Fusobacteriales</taxon>
        <taxon>Fusobacteriaceae</taxon>
        <taxon>Fusobacterium</taxon>
    </lineage>
</organism>
<dbReference type="Proteomes" id="UP000002975">
    <property type="component" value="Unassembled WGS sequence"/>
</dbReference>
<dbReference type="InterPro" id="IPR004872">
    <property type="entry name" value="Lipoprotein_NlpA"/>
</dbReference>
<evidence type="ECO:0000256" key="3">
    <source>
        <dbReference type="ARBA" id="ARBA00023136"/>
    </source>
</evidence>
<dbReference type="PANTHER" id="PTHR30429:SF0">
    <property type="entry name" value="METHIONINE-BINDING LIPOPROTEIN METQ"/>
    <property type="match status" value="1"/>
</dbReference>
<dbReference type="HOGENOM" id="CLU_067080_0_0_0"/>
<dbReference type="CDD" id="cd13597">
    <property type="entry name" value="PBP2_lipoprotein_Tp32"/>
    <property type="match status" value="1"/>
</dbReference>
<dbReference type="Pfam" id="PF03180">
    <property type="entry name" value="Lipoprotein_9"/>
    <property type="match status" value="1"/>
</dbReference>
<sequence length="297" mass="32715">MLCHCDSFNYCASNAMDWKLVYQPKKEKIRLIKNYGGMIMLKKVFTIGSFVVLSSLALAGTLKVGASPVPHAEILNFVKADLKKQGVDLKVVEFTDYVTPNLALSDGELDANFFQHIPYLQKFASERKLKLTSVGKIHVEPIGLYSKKAASLKNLKKGATIAIPNDPSNGGRALILLHNKKLLVLKDPKNLYATEFDIVKNPNNFKFKAVETAQLPRVLADVDAALINGNYALESGLNPTKDALLLEGKESPYANVIAVKVGKEKNADIQKLVKTLQNPKVKEFIDKQYRGGVVAAF</sequence>
<dbReference type="AlphaFoldDB" id="E5BHD9"/>
<keyword evidence="5 6" id="KW-0449">Lipoprotein</keyword>
<name>E5BHD9_9FUSO</name>
<dbReference type="BioCyc" id="FSP469605-HMP:GTSP-1426-MONOMER"/>
<evidence type="ECO:0000313" key="7">
    <source>
        <dbReference type="EMBL" id="EFS21912.1"/>
    </source>
</evidence>
<dbReference type="SUPFAM" id="SSF53850">
    <property type="entry name" value="Periplasmic binding protein-like II"/>
    <property type="match status" value="1"/>
</dbReference>
<comment type="subcellular location">
    <subcellularLocation>
        <location evidence="1">Membrane</location>
        <topology evidence="1">Lipid-anchor</topology>
    </subcellularLocation>
</comment>
<keyword evidence="2" id="KW-0732">Signal</keyword>
<protein>
    <recommendedName>
        <fullName evidence="6">Lipoprotein</fullName>
    </recommendedName>
</protein>
<comment type="similarity">
    <text evidence="6">Belongs to the nlpA lipoprotein family.</text>
</comment>
<proteinExistence type="inferred from homology"/>
<keyword evidence="8" id="KW-1185">Reference proteome</keyword>
<evidence type="ECO:0000313" key="8">
    <source>
        <dbReference type="Proteomes" id="UP000002975"/>
    </source>
</evidence>
<dbReference type="PIRSF" id="PIRSF002854">
    <property type="entry name" value="MetQ"/>
    <property type="match status" value="1"/>
</dbReference>
<keyword evidence="4" id="KW-0564">Palmitate</keyword>